<dbReference type="EMBL" id="JARKIB010000123">
    <property type="protein sequence ID" value="KAJ7736132.1"/>
    <property type="molecule type" value="Genomic_DNA"/>
</dbReference>
<comment type="caution">
    <text evidence="2">The sequence shown here is derived from an EMBL/GenBank/DDBJ whole genome shotgun (WGS) entry which is preliminary data.</text>
</comment>
<dbReference type="Proteomes" id="UP001215598">
    <property type="component" value="Unassembled WGS sequence"/>
</dbReference>
<evidence type="ECO:0000313" key="3">
    <source>
        <dbReference type="Proteomes" id="UP001215598"/>
    </source>
</evidence>
<gene>
    <name evidence="2" type="ORF">B0H16DRAFT_1730976</name>
</gene>
<keyword evidence="3" id="KW-1185">Reference proteome</keyword>
<name>A0AAD7I6G6_9AGAR</name>
<feature type="coiled-coil region" evidence="1">
    <location>
        <begin position="156"/>
        <end position="187"/>
    </location>
</feature>
<proteinExistence type="predicted"/>
<keyword evidence="1" id="KW-0175">Coiled coil</keyword>
<accession>A0AAD7I6G6</accession>
<dbReference type="AlphaFoldDB" id="A0AAD7I6G6"/>
<organism evidence="2 3">
    <name type="scientific">Mycena metata</name>
    <dbReference type="NCBI Taxonomy" id="1033252"/>
    <lineage>
        <taxon>Eukaryota</taxon>
        <taxon>Fungi</taxon>
        <taxon>Dikarya</taxon>
        <taxon>Basidiomycota</taxon>
        <taxon>Agaricomycotina</taxon>
        <taxon>Agaricomycetes</taxon>
        <taxon>Agaricomycetidae</taxon>
        <taxon>Agaricales</taxon>
        <taxon>Marasmiineae</taxon>
        <taxon>Mycenaceae</taxon>
        <taxon>Mycena</taxon>
    </lineage>
</organism>
<protein>
    <submittedName>
        <fullName evidence="2">Uncharacterized protein</fullName>
    </submittedName>
</protein>
<reference evidence="2" key="1">
    <citation type="submission" date="2023-03" db="EMBL/GenBank/DDBJ databases">
        <title>Massive genome expansion in bonnet fungi (Mycena s.s.) driven by repeated elements and novel gene families across ecological guilds.</title>
        <authorList>
            <consortium name="Lawrence Berkeley National Laboratory"/>
            <person name="Harder C.B."/>
            <person name="Miyauchi S."/>
            <person name="Viragh M."/>
            <person name="Kuo A."/>
            <person name="Thoen E."/>
            <person name="Andreopoulos B."/>
            <person name="Lu D."/>
            <person name="Skrede I."/>
            <person name="Drula E."/>
            <person name="Henrissat B."/>
            <person name="Morin E."/>
            <person name="Kohler A."/>
            <person name="Barry K."/>
            <person name="LaButti K."/>
            <person name="Morin E."/>
            <person name="Salamov A."/>
            <person name="Lipzen A."/>
            <person name="Mereny Z."/>
            <person name="Hegedus B."/>
            <person name="Baldrian P."/>
            <person name="Stursova M."/>
            <person name="Weitz H."/>
            <person name="Taylor A."/>
            <person name="Grigoriev I.V."/>
            <person name="Nagy L.G."/>
            <person name="Martin F."/>
            <person name="Kauserud H."/>
        </authorList>
    </citation>
    <scope>NUCLEOTIDE SEQUENCE</scope>
    <source>
        <strain evidence="2">CBHHK182m</strain>
    </source>
</reference>
<evidence type="ECO:0000313" key="2">
    <source>
        <dbReference type="EMBL" id="KAJ7736132.1"/>
    </source>
</evidence>
<evidence type="ECO:0000256" key="1">
    <source>
        <dbReference type="SAM" id="Coils"/>
    </source>
</evidence>
<sequence>MADATPLETANTLNYAEDRAFKQLALNGAPLDTSLRNWVDRYVPGPPVPASALDEKSLMLRSLGIPVNPRPKPPGYIVGAAVKERVAARALITARERRAAEERAFMRREHVNHDEPSIFYSLYIQVSVGFPANPRQRPAGYIAGAAVRERVAARCIARAEQAAKEARVRAREKVEAQRQREAEAQRLREAGAANAAELIQMRLAGEQRNLGRARRLA</sequence>